<dbReference type="Proteomes" id="UP000093412">
    <property type="component" value="Unassembled WGS sequence"/>
</dbReference>
<proteinExistence type="predicted"/>
<dbReference type="RefSeq" id="WP_139107862.1">
    <property type="nucleotide sequence ID" value="NZ_MAQA01000040.1"/>
</dbReference>
<gene>
    <name evidence="1" type="ORF">OERS_30090</name>
</gene>
<dbReference type="EMBL" id="MAQA01000040">
    <property type="protein sequence ID" value="OCI30271.1"/>
    <property type="molecule type" value="Genomic_DNA"/>
</dbReference>
<reference evidence="1 2" key="1">
    <citation type="submission" date="2016-06" db="EMBL/GenBank/DDBJ databases">
        <title>Genome sequence of Oerskovia enterophila DSM 43852.</title>
        <authorList>
            <person name="Poehlein A."/>
            <person name="Jag V."/>
            <person name="Bengelsdorf F.R."/>
            <person name="Daniel R."/>
            <person name="Duerre P."/>
        </authorList>
    </citation>
    <scope>NUCLEOTIDE SEQUENCE [LARGE SCALE GENOMIC DNA]</scope>
    <source>
        <strain evidence="1 2">DSM 43852</strain>
    </source>
</reference>
<organism evidence="1 2">
    <name type="scientific">Oerskovia enterophila</name>
    <dbReference type="NCBI Taxonomy" id="43678"/>
    <lineage>
        <taxon>Bacteria</taxon>
        <taxon>Bacillati</taxon>
        <taxon>Actinomycetota</taxon>
        <taxon>Actinomycetes</taxon>
        <taxon>Micrococcales</taxon>
        <taxon>Cellulomonadaceae</taxon>
        <taxon>Oerskovia</taxon>
    </lineage>
</organism>
<sequence>MSTHDEIPRPRATSQHHMLRGALNASATQPRMHDGKFATKDVTEAVGGLGALGPELPQCPRCDGPWGTDQTCQNCCAPDGQMRLPIGQDHDLGPGAQDPDAARPLAEELGGGDEAQIGTFEHGHDALGAISLSRNEDGTFHAESSIVLGIREGLGDLVPGVSTKGGDVMSEEDAEKVDAWLDEHSPAINAWMADEYGVERLDGDDWDWQQATVSTDLPADASTQDLTSALESGTKAIALYNESDPGTYGSRDMWRELRDHLAEHDERVENASQQYLDTALWSSSDELVEQGLANPREVMWEDLPAQTQTKIREDVERFLIGQRHVLKATGSPDYFGCEDATQVGHDLYLSRNGHGAGFFDRGLGEHGERLQDVARALNESSPIVGDDGNIYFE</sequence>
<evidence type="ECO:0000313" key="2">
    <source>
        <dbReference type="Proteomes" id="UP000093412"/>
    </source>
</evidence>
<keyword evidence="2" id="KW-1185">Reference proteome</keyword>
<protein>
    <submittedName>
        <fullName evidence="1">Uncharacterized protein</fullName>
    </submittedName>
</protein>
<evidence type="ECO:0000313" key="1">
    <source>
        <dbReference type="EMBL" id="OCI30271.1"/>
    </source>
</evidence>
<accession>A0ABX2Y1D8</accession>
<name>A0ABX2Y1D8_9CELL</name>
<comment type="caution">
    <text evidence="1">The sequence shown here is derived from an EMBL/GenBank/DDBJ whole genome shotgun (WGS) entry which is preliminary data.</text>
</comment>